<dbReference type="EMBL" id="VLKP01000017">
    <property type="protein sequence ID" value="TWI06386.1"/>
    <property type="molecule type" value="Genomic_DNA"/>
</dbReference>
<dbReference type="Pfam" id="PF09722">
    <property type="entry name" value="Xre_MbcA_ParS_C"/>
    <property type="match status" value="1"/>
</dbReference>
<evidence type="ECO:0000313" key="3">
    <source>
        <dbReference type="EMBL" id="TWI11484.1"/>
    </source>
</evidence>
<dbReference type="AlphaFoldDB" id="A0A562LV30"/>
<feature type="domain" description="Antitoxin Xre/MbcA/ParS-like toxin-binding" evidence="1">
    <location>
        <begin position="68"/>
        <end position="109"/>
    </location>
</feature>
<dbReference type="InterPro" id="IPR024467">
    <property type="entry name" value="Xre/MbcA/ParS-like_toxin-bd"/>
</dbReference>
<evidence type="ECO:0000313" key="4">
    <source>
        <dbReference type="Proteomes" id="UP000316471"/>
    </source>
</evidence>
<name>A0A562LV30_9GAMM</name>
<accession>A0A562LV30</accession>
<evidence type="ECO:0000259" key="1">
    <source>
        <dbReference type="Pfam" id="PF09722"/>
    </source>
</evidence>
<organism evidence="3 4">
    <name type="scientific">Aerolutibacter ruishenii</name>
    <dbReference type="NCBI Taxonomy" id="686800"/>
    <lineage>
        <taxon>Bacteria</taxon>
        <taxon>Pseudomonadati</taxon>
        <taxon>Pseudomonadota</taxon>
        <taxon>Gammaproteobacteria</taxon>
        <taxon>Lysobacterales</taxon>
        <taxon>Lysobacteraceae</taxon>
        <taxon>Aerolutibacter</taxon>
    </lineage>
</organism>
<protein>
    <recommendedName>
        <fullName evidence="1">Antitoxin Xre/MbcA/ParS-like toxin-binding domain-containing protein</fullName>
    </recommendedName>
</protein>
<dbReference type="EMBL" id="VLKP01000005">
    <property type="protein sequence ID" value="TWI11484.1"/>
    <property type="molecule type" value="Genomic_DNA"/>
</dbReference>
<sequence>MDGADGTASEVAPGEVLAKAVGRAAAWLGLSDQELLQALELQAPSGELEAGSTAWHSALSLIHLAYRLEHLAGDQHGAQQWLRGSNVGLGRPPIERLVEPGGASALLDYTHTFYR</sequence>
<comment type="caution">
    <text evidence="3">The sequence shown here is derived from an EMBL/GenBank/DDBJ whole genome shotgun (WGS) entry which is preliminary data.</text>
</comment>
<reference evidence="3 4" key="1">
    <citation type="journal article" date="2015" name="Stand. Genomic Sci.">
        <title>Genomic Encyclopedia of Bacterial and Archaeal Type Strains, Phase III: the genomes of soil and plant-associated and newly described type strains.</title>
        <authorList>
            <person name="Whitman W.B."/>
            <person name="Woyke T."/>
            <person name="Klenk H.P."/>
            <person name="Zhou Y."/>
            <person name="Lilburn T.G."/>
            <person name="Beck B.J."/>
            <person name="De Vos P."/>
            <person name="Vandamme P."/>
            <person name="Eisen J.A."/>
            <person name="Garrity G."/>
            <person name="Hugenholtz P."/>
            <person name="Kyrpides N.C."/>
        </authorList>
    </citation>
    <scope>NUCLEOTIDE SEQUENCE [LARGE SCALE GENOMIC DNA]</scope>
    <source>
        <strain evidence="3 4">CGMCC 1.10136</strain>
    </source>
</reference>
<dbReference type="Proteomes" id="UP000316471">
    <property type="component" value="Unassembled WGS sequence"/>
</dbReference>
<evidence type="ECO:0000313" key="2">
    <source>
        <dbReference type="EMBL" id="TWI06386.1"/>
    </source>
</evidence>
<reference evidence="3" key="2">
    <citation type="submission" date="2019-07" db="EMBL/GenBank/DDBJ databases">
        <authorList>
            <person name="Whitman W."/>
            <person name="Huntemann M."/>
            <person name="Clum A."/>
            <person name="Pillay M."/>
            <person name="Palaniappan K."/>
            <person name="Varghese N."/>
            <person name="Mikhailova N."/>
            <person name="Stamatis D."/>
            <person name="Reddy T."/>
            <person name="Daum C."/>
            <person name="Shapiro N."/>
            <person name="Ivanova N."/>
            <person name="Kyrpides N."/>
            <person name="Woyke T."/>
        </authorList>
    </citation>
    <scope>NUCLEOTIDE SEQUENCE</scope>
    <source>
        <strain evidence="3">CGMCC 1.10136</strain>
    </source>
</reference>
<proteinExistence type="predicted"/>
<keyword evidence="4" id="KW-1185">Reference proteome</keyword>
<gene>
    <name evidence="3" type="ORF">IP93_01380</name>
    <name evidence="2" type="ORF">IP93_03006</name>
</gene>